<proteinExistence type="predicted"/>
<name>A0A3L6R4A1_PANMI</name>
<evidence type="ECO:0000313" key="1">
    <source>
        <dbReference type="EMBL" id="RLM93884.1"/>
    </source>
</evidence>
<comment type="caution">
    <text evidence="1">The sequence shown here is derived from an EMBL/GenBank/DDBJ whole genome shotgun (WGS) entry which is preliminary data.</text>
</comment>
<gene>
    <name evidence="1" type="ORF">C2845_PM08G24920</name>
</gene>
<protein>
    <submittedName>
        <fullName evidence="1">Uncharacterized protein</fullName>
    </submittedName>
</protein>
<dbReference type="EMBL" id="PQIB02000010">
    <property type="protein sequence ID" value="RLM93884.1"/>
    <property type="molecule type" value="Genomic_DNA"/>
</dbReference>
<organism evidence="1 2">
    <name type="scientific">Panicum miliaceum</name>
    <name type="common">Proso millet</name>
    <name type="synonym">Broomcorn millet</name>
    <dbReference type="NCBI Taxonomy" id="4540"/>
    <lineage>
        <taxon>Eukaryota</taxon>
        <taxon>Viridiplantae</taxon>
        <taxon>Streptophyta</taxon>
        <taxon>Embryophyta</taxon>
        <taxon>Tracheophyta</taxon>
        <taxon>Spermatophyta</taxon>
        <taxon>Magnoliopsida</taxon>
        <taxon>Liliopsida</taxon>
        <taxon>Poales</taxon>
        <taxon>Poaceae</taxon>
        <taxon>PACMAD clade</taxon>
        <taxon>Panicoideae</taxon>
        <taxon>Panicodae</taxon>
        <taxon>Paniceae</taxon>
        <taxon>Panicinae</taxon>
        <taxon>Panicum</taxon>
        <taxon>Panicum sect. Panicum</taxon>
    </lineage>
</organism>
<keyword evidence="2" id="KW-1185">Reference proteome</keyword>
<accession>A0A3L6R4A1</accession>
<evidence type="ECO:0000313" key="2">
    <source>
        <dbReference type="Proteomes" id="UP000275267"/>
    </source>
</evidence>
<sequence length="84" mass="9339">MDDTIGYNYRLTGYLRWLLGARRACAALHGRHHSSSPRRPHACSNISVPFCCLGIAFKFVELEYVVKALLLGSSLFAFSSPSSF</sequence>
<dbReference type="AlphaFoldDB" id="A0A3L6R4A1"/>
<reference evidence="2" key="1">
    <citation type="journal article" date="2019" name="Nat. Commun.">
        <title>The genome of broomcorn millet.</title>
        <authorList>
            <person name="Zou C."/>
            <person name="Miki D."/>
            <person name="Li D."/>
            <person name="Tang Q."/>
            <person name="Xiao L."/>
            <person name="Rajput S."/>
            <person name="Deng P."/>
            <person name="Jia W."/>
            <person name="Huang R."/>
            <person name="Zhang M."/>
            <person name="Sun Y."/>
            <person name="Hu J."/>
            <person name="Fu X."/>
            <person name="Schnable P.S."/>
            <person name="Li F."/>
            <person name="Zhang H."/>
            <person name="Feng B."/>
            <person name="Zhu X."/>
            <person name="Liu R."/>
            <person name="Schnable J.C."/>
            <person name="Zhu J.-K."/>
            <person name="Zhang H."/>
        </authorList>
    </citation>
    <scope>NUCLEOTIDE SEQUENCE [LARGE SCALE GENOMIC DNA]</scope>
</reference>
<dbReference type="Proteomes" id="UP000275267">
    <property type="component" value="Unassembled WGS sequence"/>
</dbReference>